<dbReference type="SUPFAM" id="SSF52467">
    <property type="entry name" value="DHS-like NAD/FAD-binding domain"/>
    <property type="match status" value="1"/>
</dbReference>
<evidence type="ECO:0000313" key="12">
    <source>
        <dbReference type="EMBL" id="KIY73645.1"/>
    </source>
</evidence>
<comment type="subcellular location">
    <subcellularLocation>
        <location evidence="2">Mitochondrion</location>
    </subcellularLocation>
</comment>
<evidence type="ECO:0000313" key="13">
    <source>
        <dbReference type="Proteomes" id="UP000054007"/>
    </source>
</evidence>
<feature type="binding site" evidence="9">
    <location>
        <position position="128"/>
    </location>
    <ligand>
        <name>Zn(2+)</name>
        <dbReference type="ChEBI" id="CHEBI:29105"/>
    </ligand>
</feature>
<dbReference type="Pfam" id="PF02146">
    <property type="entry name" value="SIR2"/>
    <property type="match status" value="1"/>
</dbReference>
<protein>
    <submittedName>
        <fullName evidence="12">NAD-dependent deacetylase sirtuin-2</fullName>
    </submittedName>
</protein>
<dbReference type="PANTHER" id="PTHR11085">
    <property type="entry name" value="NAD-DEPENDENT PROTEIN DEACYLASE SIRTUIN-5, MITOCHONDRIAL-RELATED"/>
    <property type="match status" value="1"/>
</dbReference>
<evidence type="ECO:0000256" key="5">
    <source>
        <dbReference type="ARBA" id="ARBA00022723"/>
    </source>
</evidence>
<evidence type="ECO:0000256" key="3">
    <source>
        <dbReference type="ARBA" id="ARBA00006924"/>
    </source>
</evidence>
<keyword evidence="5 9" id="KW-0479">Metal-binding</keyword>
<feature type="compositionally biased region" description="Polar residues" evidence="10">
    <location>
        <begin position="344"/>
        <end position="354"/>
    </location>
</feature>
<keyword evidence="4" id="KW-0808">Transferase</keyword>
<name>A0A0D7BTR7_9AGAR</name>
<dbReference type="InterPro" id="IPR026591">
    <property type="entry name" value="Sirtuin_cat_small_dom_sf"/>
</dbReference>
<keyword evidence="13" id="KW-1185">Reference proteome</keyword>
<feature type="region of interest" description="Disordered" evidence="10">
    <location>
        <begin position="335"/>
        <end position="389"/>
    </location>
</feature>
<dbReference type="AlphaFoldDB" id="A0A0D7BTR7"/>
<evidence type="ECO:0000256" key="1">
    <source>
        <dbReference type="ARBA" id="ARBA00001947"/>
    </source>
</evidence>
<dbReference type="PROSITE" id="PS50305">
    <property type="entry name" value="SIRTUIN"/>
    <property type="match status" value="1"/>
</dbReference>
<evidence type="ECO:0000256" key="9">
    <source>
        <dbReference type="PROSITE-ProRule" id="PRU00236"/>
    </source>
</evidence>
<evidence type="ECO:0000256" key="6">
    <source>
        <dbReference type="ARBA" id="ARBA00022833"/>
    </source>
</evidence>
<gene>
    <name evidence="12" type="ORF">CYLTODRAFT_428242</name>
</gene>
<dbReference type="Proteomes" id="UP000054007">
    <property type="component" value="Unassembled WGS sequence"/>
</dbReference>
<sequence length="389" mass="42781">MARRSETRRAPGESGAASVSAYIKSGKCKNIVLMSNLERLHLPYPEAVFEINYFRRNPVPFYTLANELYPGKYRPTLTHAFIKLLHKRQLLFRCFTQNIDTLELRTGIPASKVVHAHGSFATQRCIDCGTPYGDAAMRDHIMRKEIAHCEKCLGLVKPDIVFFGESLPEEFTQSVPEVAQADLLIIIGTSLTVYPFAALAGMPPSTCPRVLINLEKVGNIGSRLGDVILLGKCDDIVRELARELGWEKELDDLWRETEMVNQDEAPSVEDDAEAETVIGQVAEPKDVMGVESPETEVTAESTTETTTEVTAPKLVVEDATKDLLSGLVQRMADGLKLHDPPENEPTQDATTSQEENNHVAGAKSDEPATEVHKEAIPPSESTEAAGEKA</sequence>
<feature type="compositionally biased region" description="Basic and acidic residues" evidence="10">
    <location>
        <begin position="363"/>
        <end position="375"/>
    </location>
</feature>
<proteinExistence type="inferred from homology"/>
<feature type="active site" description="Proton acceptor" evidence="9">
    <location>
        <position position="117"/>
    </location>
</feature>
<evidence type="ECO:0000256" key="7">
    <source>
        <dbReference type="ARBA" id="ARBA00023027"/>
    </source>
</evidence>
<dbReference type="Gene3D" id="3.30.1600.10">
    <property type="entry name" value="SIR2/SIRT2 'Small Domain"/>
    <property type="match status" value="1"/>
</dbReference>
<reference evidence="12 13" key="1">
    <citation type="journal article" date="2015" name="Fungal Genet. Biol.">
        <title>Evolution of novel wood decay mechanisms in Agaricales revealed by the genome sequences of Fistulina hepatica and Cylindrobasidium torrendii.</title>
        <authorList>
            <person name="Floudas D."/>
            <person name="Held B.W."/>
            <person name="Riley R."/>
            <person name="Nagy L.G."/>
            <person name="Koehler G."/>
            <person name="Ransdell A.S."/>
            <person name="Younus H."/>
            <person name="Chow J."/>
            <person name="Chiniquy J."/>
            <person name="Lipzen A."/>
            <person name="Tritt A."/>
            <person name="Sun H."/>
            <person name="Haridas S."/>
            <person name="LaButti K."/>
            <person name="Ohm R.A."/>
            <person name="Kues U."/>
            <person name="Blanchette R.A."/>
            <person name="Grigoriev I.V."/>
            <person name="Minto R.E."/>
            <person name="Hibbett D.S."/>
        </authorList>
    </citation>
    <scope>NUCLEOTIDE SEQUENCE [LARGE SCALE GENOMIC DNA]</scope>
    <source>
        <strain evidence="12 13">FP15055 ss-10</strain>
    </source>
</reference>
<evidence type="ECO:0000256" key="8">
    <source>
        <dbReference type="ARBA" id="ARBA00023128"/>
    </source>
</evidence>
<keyword evidence="7" id="KW-0520">NAD</keyword>
<dbReference type="InterPro" id="IPR026590">
    <property type="entry name" value="Ssirtuin_cat_dom"/>
</dbReference>
<comment type="similarity">
    <text evidence="3">Belongs to the sirtuin family. Class I subfamily.</text>
</comment>
<dbReference type="InterPro" id="IPR003000">
    <property type="entry name" value="Sirtuin"/>
</dbReference>
<keyword evidence="6 9" id="KW-0862">Zinc</keyword>
<accession>A0A0D7BTR7</accession>
<feature type="binding site" evidence="9">
    <location>
        <position position="149"/>
    </location>
    <ligand>
        <name>Zn(2+)</name>
        <dbReference type="ChEBI" id="CHEBI:29105"/>
    </ligand>
</feature>
<evidence type="ECO:0000256" key="2">
    <source>
        <dbReference type="ARBA" id="ARBA00004173"/>
    </source>
</evidence>
<dbReference type="InterPro" id="IPR029035">
    <property type="entry name" value="DHS-like_NAD/FAD-binding_dom"/>
</dbReference>
<dbReference type="OrthoDB" id="420264at2759"/>
<dbReference type="InterPro" id="IPR050134">
    <property type="entry name" value="NAD-dep_sirtuin_deacylases"/>
</dbReference>
<dbReference type="GO" id="GO:0017136">
    <property type="term" value="F:histone deacetylase activity, NAD-dependent"/>
    <property type="evidence" value="ECO:0007669"/>
    <property type="project" value="TreeGrafter"/>
</dbReference>
<dbReference type="GO" id="GO:0005634">
    <property type="term" value="C:nucleus"/>
    <property type="evidence" value="ECO:0007669"/>
    <property type="project" value="TreeGrafter"/>
</dbReference>
<comment type="cofactor">
    <cofactor evidence="1">
        <name>Zn(2+)</name>
        <dbReference type="ChEBI" id="CHEBI:29105"/>
    </cofactor>
</comment>
<dbReference type="GO" id="GO:0070403">
    <property type="term" value="F:NAD+ binding"/>
    <property type="evidence" value="ECO:0007669"/>
    <property type="project" value="InterPro"/>
</dbReference>
<feature type="domain" description="Deacetylase sirtuin-type" evidence="11">
    <location>
        <begin position="1"/>
        <end position="247"/>
    </location>
</feature>
<evidence type="ECO:0000256" key="10">
    <source>
        <dbReference type="SAM" id="MobiDB-lite"/>
    </source>
</evidence>
<dbReference type="PANTHER" id="PTHR11085:SF6">
    <property type="entry name" value="NAD-DEPENDENT PROTEIN DEACETYLASE SIRTUIN-2"/>
    <property type="match status" value="1"/>
</dbReference>
<dbReference type="GO" id="GO:0005739">
    <property type="term" value="C:mitochondrion"/>
    <property type="evidence" value="ECO:0007669"/>
    <property type="project" value="UniProtKB-SubCell"/>
</dbReference>
<dbReference type="STRING" id="1314674.A0A0D7BTR7"/>
<dbReference type="GO" id="GO:0046872">
    <property type="term" value="F:metal ion binding"/>
    <property type="evidence" value="ECO:0007669"/>
    <property type="project" value="UniProtKB-KW"/>
</dbReference>
<evidence type="ECO:0000256" key="4">
    <source>
        <dbReference type="ARBA" id="ARBA00022679"/>
    </source>
</evidence>
<organism evidence="12 13">
    <name type="scientific">Cylindrobasidium torrendii FP15055 ss-10</name>
    <dbReference type="NCBI Taxonomy" id="1314674"/>
    <lineage>
        <taxon>Eukaryota</taxon>
        <taxon>Fungi</taxon>
        <taxon>Dikarya</taxon>
        <taxon>Basidiomycota</taxon>
        <taxon>Agaricomycotina</taxon>
        <taxon>Agaricomycetes</taxon>
        <taxon>Agaricomycetidae</taxon>
        <taxon>Agaricales</taxon>
        <taxon>Marasmiineae</taxon>
        <taxon>Physalacriaceae</taxon>
        <taxon>Cylindrobasidium</taxon>
    </lineage>
</organism>
<keyword evidence="8" id="KW-0496">Mitochondrion</keyword>
<evidence type="ECO:0000259" key="11">
    <source>
        <dbReference type="PROSITE" id="PS50305"/>
    </source>
</evidence>
<feature type="binding site" evidence="9">
    <location>
        <position position="152"/>
    </location>
    <ligand>
        <name>Zn(2+)</name>
        <dbReference type="ChEBI" id="CHEBI:29105"/>
    </ligand>
</feature>
<feature type="binding site" evidence="9">
    <location>
        <position position="125"/>
    </location>
    <ligand>
        <name>Zn(2+)</name>
        <dbReference type="ChEBI" id="CHEBI:29105"/>
    </ligand>
</feature>
<dbReference type="EMBL" id="KN880434">
    <property type="protein sequence ID" value="KIY73645.1"/>
    <property type="molecule type" value="Genomic_DNA"/>
</dbReference>
<dbReference type="Gene3D" id="3.40.50.1220">
    <property type="entry name" value="TPP-binding domain"/>
    <property type="match status" value="1"/>
</dbReference>